<dbReference type="Gene3D" id="3.10.180.10">
    <property type="entry name" value="2,3-Dihydroxybiphenyl 1,2-Dioxygenase, domain 1"/>
    <property type="match status" value="1"/>
</dbReference>
<evidence type="ECO:0000313" key="2">
    <source>
        <dbReference type="EMBL" id="KAA9357087.1"/>
    </source>
</evidence>
<feature type="domain" description="Glyoxalase/fosfomycin resistance/dioxygenase" evidence="1">
    <location>
        <begin position="10"/>
        <end position="135"/>
    </location>
</feature>
<evidence type="ECO:0000313" key="3">
    <source>
        <dbReference type="Proteomes" id="UP000326344"/>
    </source>
</evidence>
<evidence type="ECO:0000259" key="1">
    <source>
        <dbReference type="Pfam" id="PF00903"/>
    </source>
</evidence>
<dbReference type="InterPro" id="IPR029068">
    <property type="entry name" value="Glyas_Bleomycin-R_OHBP_Dase"/>
</dbReference>
<reference evidence="2 3" key="1">
    <citation type="submission" date="2019-09" db="EMBL/GenBank/DDBJ databases">
        <title>Genome Sequence of Larkinella sp MA1.</title>
        <authorList>
            <person name="Srinivasan S."/>
        </authorList>
    </citation>
    <scope>NUCLEOTIDE SEQUENCE [LARGE SCALE GENOMIC DNA]</scope>
    <source>
        <strain evidence="2 3">MA1</strain>
    </source>
</reference>
<dbReference type="SUPFAM" id="SSF54593">
    <property type="entry name" value="Glyoxalase/Bleomycin resistance protein/Dihydroxybiphenyl dioxygenase"/>
    <property type="match status" value="1"/>
</dbReference>
<dbReference type="InterPro" id="IPR028973">
    <property type="entry name" value="PhnB-like"/>
</dbReference>
<dbReference type="AlphaFoldDB" id="A0A5N1JNQ3"/>
<keyword evidence="3" id="KW-1185">Reference proteome</keyword>
<organism evidence="2 3">
    <name type="scientific">Larkinella humicola</name>
    <dbReference type="NCBI Taxonomy" id="2607654"/>
    <lineage>
        <taxon>Bacteria</taxon>
        <taxon>Pseudomonadati</taxon>
        <taxon>Bacteroidota</taxon>
        <taxon>Cytophagia</taxon>
        <taxon>Cytophagales</taxon>
        <taxon>Spirosomataceae</taxon>
        <taxon>Larkinella</taxon>
    </lineage>
</organism>
<dbReference type="CDD" id="cd06588">
    <property type="entry name" value="PhnB_like"/>
    <property type="match status" value="1"/>
</dbReference>
<dbReference type="Pfam" id="PF00903">
    <property type="entry name" value="Glyoxalase"/>
    <property type="match status" value="1"/>
</dbReference>
<protein>
    <submittedName>
        <fullName evidence="2">VOC family protein</fullName>
    </submittedName>
</protein>
<dbReference type="PANTHER" id="PTHR33990">
    <property type="entry name" value="PROTEIN YJDN-RELATED"/>
    <property type="match status" value="1"/>
</dbReference>
<gene>
    <name evidence="2" type="ORF">F0P93_04955</name>
</gene>
<proteinExistence type="predicted"/>
<sequence length="143" mass="15703">MATFNPYLNFNGNTEEAFTFYKSVFGGEFIALQRFKDTPEGAKLSATEAEKIMHIALPIGSGTLLMATDALESMGHTVTPGSNFHLSINVDNKEEADRLYGKLSAGGVAVMPMKKEFWGSYFGMLTDPFGIQWMISFDEKPAA</sequence>
<dbReference type="RefSeq" id="WP_150875168.1">
    <property type="nucleotide sequence ID" value="NZ_VTWS01000001.1"/>
</dbReference>
<dbReference type="InterPro" id="IPR004360">
    <property type="entry name" value="Glyas_Fos-R_dOase_dom"/>
</dbReference>
<dbReference type="EMBL" id="VTWS01000001">
    <property type="protein sequence ID" value="KAA9357087.1"/>
    <property type="molecule type" value="Genomic_DNA"/>
</dbReference>
<comment type="caution">
    <text evidence="2">The sequence shown here is derived from an EMBL/GenBank/DDBJ whole genome shotgun (WGS) entry which is preliminary data.</text>
</comment>
<dbReference type="Proteomes" id="UP000326344">
    <property type="component" value="Unassembled WGS sequence"/>
</dbReference>
<accession>A0A5N1JNQ3</accession>
<name>A0A5N1JNQ3_9BACT</name>
<dbReference type="PANTHER" id="PTHR33990:SF1">
    <property type="entry name" value="PROTEIN YJDN"/>
    <property type="match status" value="1"/>
</dbReference>